<comment type="caution">
    <text evidence="6">The sequence shown here is derived from an EMBL/GenBank/DDBJ whole genome shotgun (WGS) entry which is preliminary data.</text>
</comment>
<evidence type="ECO:0000313" key="6">
    <source>
        <dbReference type="EMBL" id="EEN83773.1"/>
    </source>
</evidence>
<sequence>MKRLKLSSCCATLALLILSLLPGCGKKTSKEKDENPDRQQFSLGVMASVDYLPFAVALDKGIYDSLGLDLRLEHFFSPVERDAALQGGVLDGAVTDYTSAALLNAAQLPIVLDMKCDGAFRLIVGQGKSISSLQDLKGKKLALSSNTVIEYTTDKLLDQAGIAPEEVEKVEIVKIPLRLEMLRNGEVDAAVLPEPFATMALESGLTSLISTKELGINLTGIALTREASERKEAVNLLHQGYNLGVQYMQQHPREEWVKVLISELGISETAALVMELPDFTPVATPTPQELEEMNRWLKSKKLVDEGYSTQQLLP</sequence>
<dbReference type="SUPFAM" id="SSF53850">
    <property type="entry name" value="Periplasmic binding protein-like II"/>
    <property type="match status" value="1"/>
</dbReference>
<evidence type="ECO:0000256" key="3">
    <source>
        <dbReference type="ARBA" id="ARBA00022729"/>
    </source>
</evidence>
<gene>
    <name evidence="6" type="ORF">POREN0001_1183</name>
</gene>
<comment type="subcellular location">
    <subcellularLocation>
        <location evidence="1">Periplasm</location>
    </subcellularLocation>
</comment>
<dbReference type="RefSeq" id="WP_004332258.1">
    <property type="nucleotide sequence ID" value="NZ_ACNN01000005.1"/>
</dbReference>
<protein>
    <submittedName>
        <fullName evidence="6">NLPA lipoprotein</fullName>
    </submittedName>
</protein>
<comment type="similarity">
    <text evidence="2">Belongs to the bacterial solute-binding protein SsuA/TauA family.</text>
</comment>
<feature type="chain" id="PRO_5002927946" evidence="4">
    <location>
        <begin position="23"/>
        <end position="314"/>
    </location>
</feature>
<dbReference type="Proteomes" id="UP000004295">
    <property type="component" value="Unassembled WGS sequence"/>
</dbReference>
<keyword evidence="6" id="KW-0449">Lipoprotein</keyword>
<feature type="domain" description="Solute-binding protein family 3/N-terminal" evidence="5">
    <location>
        <begin position="42"/>
        <end position="252"/>
    </location>
</feature>
<evidence type="ECO:0000256" key="1">
    <source>
        <dbReference type="ARBA" id="ARBA00004418"/>
    </source>
</evidence>
<feature type="signal peptide" evidence="4">
    <location>
        <begin position="1"/>
        <end position="22"/>
    </location>
</feature>
<dbReference type="EMBL" id="ACNN01000005">
    <property type="protein sequence ID" value="EEN83773.1"/>
    <property type="molecule type" value="Genomic_DNA"/>
</dbReference>
<reference evidence="6 7" key="1">
    <citation type="submission" date="2009-04" db="EMBL/GenBank/DDBJ databases">
        <authorList>
            <person name="Sebastian Y."/>
            <person name="Madupu R."/>
            <person name="Durkin A.S."/>
            <person name="Torralba M."/>
            <person name="Methe B."/>
            <person name="Sutton G.G."/>
            <person name="Strausberg R.L."/>
            <person name="Nelson K.E."/>
        </authorList>
    </citation>
    <scope>NUCLEOTIDE SEQUENCE [LARGE SCALE GENOMIC DNA]</scope>
    <source>
        <strain evidence="7">ATCC 35406 / BCRC 14492 / JCM 8526 / NCTC 13058 / HG 370</strain>
    </source>
</reference>
<dbReference type="InterPro" id="IPR015168">
    <property type="entry name" value="SsuA/THI5"/>
</dbReference>
<dbReference type="Gene3D" id="3.40.190.10">
    <property type="entry name" value="Periplasmic binding protein-like II"/>
    <property type="match status" value="2"/>
</dbReference>
<dbReference type="InterPro" id="IPR001638">
    <property type="entry name" value="Solute-binding_3/MltF_N"/>
</dbReference>
<dbReference type="GeneID" id="93365504"/>
<evidence type="ECO:0000256" key="4">
    <source>
        <dbReference type="SAM" id="SignalP"/>
    </source>
</evidence>
<keyword evidence="3 4" id="KW-0732">Signal</keyword>
<dbReference type="Pfam" id="PF09084">
    <property type="entry name" value="NMT1"/>
    <property type="match status" value="1"/>
</dbReference>
<dbReference type="STRING" id="553175.POREN0001_1183"/>
<evidence type="ECO:0000313" key="7">
    <source>
        <dbReference type="Proteomes" id="UP000004295"/>
    </source>
</evidence>
<dbReference type="AlphaFoldDB" id="C3J7U1"/>
<proteinExistence type="inferred from homology"/>
<dbReference type="GO" id="GO:0042597">
    <property type="term" value="C:periplasmic space"/>
    <property type="evidence" value="ECO:0007669"/>
    <property type="project" value="UniProtKB-SubCell"/>
</dbReference>
<accession>C3J7U1</accession>
<keyword evidence="7" id="KW-1185">Reference proteome</keyword>
<dbReference type="PANTHER" id="PTHR30024:SF47">
    <property type="entry name" value="TAURINE-BINDING PERIPLASMIC PROTEIN"/>
    <property type="match status" value="1"/>
</dbReference>
<evidence type="ECO:0000259" key="5">
    <source>
        <dbReference type="SMART" id="SM00062"/>
    </source>
</evidence>
<dbReference type="SMART" id="SM00062">
    <property type="entry name" value="PBPb"/>
    <property type="match status" value="1"/>
</dbReference>
<dbReference type="eggNOG" id="COG0715">
    <property type="taxonomic scope" value="Bacteria"/>
</dbReference>
<name>C3J7U1_POREA</name>
<dbReference type="PANTHER" id="PTHR30024">
    <property type="entry name" value="ALIPHATIC SULFONATES-BINDING PROTEIN-RELATED"/>
    <property type="match status" value="1"/>
</dbReference>
<evidence type="ECO:0000256" key="2">
    <source>
        <dbReference type="ARBA" id="ARBA00010742"/>
    </source>
</evidence>
<organism evidence="6 7">
    <name type="scientific">Porphyromonas endodontalis (strain ATCC 35406 / DSM 24491 / JCM 8526 / CCUG 16442 / BCRC 14492 / NCTC 13058 / HG 370)</name>
    <name type="common">Bacteroides endodontalis</name>
    <dbReference type="NCBI Taxonomy" id="553175"/>
    <lineage>
        <taxon>Bacteria</taxon>
        <taxon>Pseudomonadati</taxon>
        <taxon>Bacteroidota</taxon>
        <taxon>Bacteroidia</taxon>
        <taxon>Bacteroidales</taxon>
        <taxon>Porphyromonadaceae</taxon>
        <taxon>Porphyromonas</taxon>
    </lineage>
</organism>